<gene>
    <name evidence="5" type="ORF">HZY85_06615</name>
</gene>
<evidence type="ECO:0000256" key="3">
    <source>
        <dbReference type="ARBA" id="ARBA00038054"/>
    </source>
</evidence>
<dbReference type="InterPro" id="IPR002563">
    <property type="entry name" value="Flavin_Rdtase-like_dom"/>
</dbReference>
<evidence type="ECO:0000256" key="1">
    <source>
        <dbReference type="ARBA" id="ARBA00001917"/>
    </source>
</evidence>
<dbReference type="PANTHER" id="PTHR43567">
    <property type="entry name" value="FLAVOREDOXIN-RELATED-RELATED"/>
    <property type="match status" value="1"/>
</dbReference>
<comment type="cofactor">
    <cofactor evidence="1">
        <name>FMN</name>
        <dbReference type="ChEBI" id="CHEBI:58210"/>
    </cofactor>
</comment>
<evidence type="ECO:0000256" key="2">
    <source>
        <dbReference type="ARBA" id="ARBA00022630"/>
    </source>
</evidence>
<comment type="similarity">
    <text evidence="3">Belongs to the flavoredoxin family.</text>
</comment>
<proteinExistence type="inferred from homology"/>
<dbReference type="InterPro" id="IPR052174">
    <property type="entry name" value="Flavoredoxin"/>
</dbReference>
<dbReference type="RefSeq" id="WP_179941642.1">
    <property type="nucleotide sequence ID" value="NZ_JACBYF010000015.1"/>
</dbReference>
<dbReference type="InterPro" id="IPR012349">
    <property type="entry name" value="Split_barrel_FMN-bd"/>
</dbReference>
<comment type="caution">
    <text evidence="5">The sequence shown here is derived from an EMBL/GenBank/DDBJ whole genome shotgun (WGS) entry which is preliminary data.</text>
</comment>
<evidence type="ECO:0000313" key="5">
    <source>
        <dbReference type="EMBL" id="NYS47858.1"/>
    </source>
</evidence>
<protein>
    <submittedName>
        <fullName evidence="5">Flavin reductase</fullName>
    </submittedName>
</protein>
<dbReference type="EMBL" id="JACBYF010000015">
    <property type="protein sequence ID" value="NYS47858.1"/>
    <property type="molecule type" value="Genomic_DNA"/>
</dbReference>
<name>A0ABX2SZQ5_9BACL</name>
<dbReference type="SUPFAM" id="SSF50475">
    <property type="entry name" value="FMN-binding split barrel"/>
    <property type="match status" value="1"/>
</dbReference>
<dbReference type="Pfam" id="PF01613">
    <property type="entry name" value="Flavin_Reduct"/>
    <property type="match status" value="1"/>
</dbReference>
<evidence type="ECO:0000313" key="6">
    <source>
        <dbReference type="Proteomes" id="UP000531840"/>
    </source>
</evidence>
<dbReference type="Gene3D" id="2.30.110.10">
    <property type="entry name" value="Electron Transport, Fmn-binding Protein, Chain A"/>
    <property type="match status" value="1"/>
</dbReference>
<keyword evidence="2" id="KW-0285">Flavoprotein</keyword>
<accession>A0ABX2SZQ5</accession>
<sequence>MFLKEKVEIDTRKLYYGFPVVLLGYKDDKFKYNSTTTSSSYTLGNTITVGIKADSCAARYISKYKEFTVNVPCENLMSEIEICGFFSGHNKLQQSDMPYTLGKYVDAPLIDDCFLSLECKVVNIIENEGYINIIGEIKRRIADKYLVSEDGKVFYSENMKTIHFSGCSSKRVYRYLSDEVGELGVFVEGGTNNCG</sequence>
<feature type="domain" description="Flavin reductase like" evidence="4">
    <location>
        <begin position="45"/>
        <end position="141"/>
    </location>
</feature>
<keyword evidence="6" id="KW-1185">Reference proteome</keyword>
<evidence type="ECO:0000259" key="4">
    <source>
        <dbReference type="Pfam" id="PF01613"/>
    </source>
</evidence>
<organism evidence="5 6">
    <name type="scientific">Gemelliphila palaticanis</name>
    <dbReference type="NCBI Taxonomy" id="81950"/>
    <lineage>
        <taxon>Bacteria</taxon>
        <taxon>Bacillati</taxon>
        <taxon>Bacillota</taxon>
        <taxon>Bacilli</taxon>
        <taxon>Bacillales</taxon>
        <taxon>Gemellaceae</taxon>
        <taxon>Gemelliphila</taxon>
    </lineage>
</organism>
<dbReference type="Proteomes" id="UP000531840">
    <property type="component" value="Unassembled WGS sequence"/>
</dbReference>
<reference evidence="5 6" key="1">
    <citation type="submission" date="2020-07" db="EMBL/GenBank/DDBJ databases">
        <title>MOT database genomes.</title>
        <authorList>
            <person name="Joseph S."/>
            <person name="Aduse-Opoku J."/>
            <person name="Hashim A."/>
            <person name="Wade W."/>
            <person name="Curtis M."/>
        </authorList>
    </citation>
    <scope>NUCLEOTIDE SEQUENCE [LARGE SCALE GENOMIC DNA]</scope>
    <source>
        <strain evidence="5 6">CIP 106318</strain>
    </source>
</reference>
<dbReference type="PANTHER" id="PTHR43567:SF1">
    <property type="entry name" value="FLAVOREDOXIN"/>
    <property type="match status" value="1"/>
</dbReference>